<sequence length="69" mass="8003">MFKEYDVVYSTVEIDKRVPSGTKGVIMMILDSENEVYEVEFVDLDNETIEVIEVKGTQINRKDALSQDW</sequence>
<dbReference type="InterPro" id="IPR032568">
    <property type="entry name" value="DUF4926"/>
</dbReference>
<dbReference type="EMBL" id="BMKI01000007">
    <property type="protein sequence ID" value="GGC96607.1"/>
    <property type="molecule type" value="Genomic_DNA"/>
</dbReference>
<dbReference type="RefSeq" id="WP_088270821.1">
    <property type="nucleotide sequence ID" value="NZ_BMKI01000007.1"/>
</dbReference>
<dbReference type="Proteomes" id="UP000630615">
    <property type="component" value="Unassembled WGS sequence"/>
</dbReference>
<organism evidence="1 2">
    <name type="scientific">Enterococcus wangshanyuanii</name>
    <dbReference type="NCBI Taxonomy" id="2005703"/>
    <lineage>
        <taxon>Bacteria</taxon>
        <taxon>Bacillati</taxon>
        <taxon>Bacillota</taxon>
        <taxon>Bacilli</taxon>
        <taxon>Lactobacillales</taxon>
        <taxon>Enterococcaceae</taxon>
        <taxon>Enterococcus</taxon>
    </lineage>
</organism>
<proteinExistence type="predicted"/>
<protein>
    <recommendedName>
        <fullName evidence="3">DUF4926 domain-containing protein</fullName>
    </recommendedName>
</protein>
<name>A0ABQ1PG02_9ENTE</name>
<dbReference type="Pfam" id="PF16277">
    <property type="entry name" value="DUF4926"/>
    <property type="match status" value="1"/>
</dbReference>
<keyword evidence="2" id="KW-1185">Reference proteome</keyword>
<accession>A0ABQ1PG02</accession>
<comment type="caution">
    <text evidence="1">The sequence shown here is derived from an EMBL/GenBank/DDBJ whole genome shotgun (WGS) entry which is preliminary data.</text>
</comment>
<evidence type="ECO:0000313" key="2">
    <source>
        <dbReference type="Proteomes" id="UP000630615"/>
    </source>
</evidence>
<gene>
    <name evidence="1" type="ORF">GCM10011573_27740</name>
</gene>
<evidence type="ECO:0000313" key="1">
    <source>
        <dbReference type="EMBL" id="GGC96607.1"/>
    </source>
</evidence>
<evidence type="ECO:0008006" key="3">
    <source>
        <dbReference type="Google" id="ProtNLM"/>
    </source>
</evidence>
<reference evidence="2" key="1">
    <citation type="journal article" date="2019" name="Int. J. Syst. Evol. Microbiol.">
        <title>The Global Catalogue of Microorganisms (GCM) 10K type strain sequencing project: providing services to taxonomists for standard genome sequencing and annotation.</title>
        <authorList>
            <consortium name="The Broad Institute Genomics Platform"/>
            <consortium name="The Broad Institute Genome Sequencing Center for Infectious Disease"/>
            <person name="Wu L."/>
            <person name="Ma J."/>
        </authorList>
    </citation>
    <scope>NUCLEOTIDE SEQUENCE [LARGE SCALE GENOMIC DNA]</scope>
    <source>
        <strain evidence="2">CGMCC 1.15942</strain>
    </source>
</reference>